<dbReference type="InterPro" id="IPR036514">
    <property type="entry name" value="SGNH_hydro_sf"/>
</dbReference>
<dbReference type="RefSeq" id="WP_344828825.1">
    <property type="nucleotide sequence ID" value="NZ_BAAAUV010000007.1"/>
</dbReference>
<dbReference type="Pfam" id="PF13472">
    <property type="entry name" value="Lipase_GDSL_2"/>
    <property type="match status" value="1"/>
</dbReference>
<accession>A0ABP6QAV0</accession>
<dbReference type="InterPro" id="IPR013830">
    <property type="entry name" value="SGNH_hydro"/>
</dbReference>
<feature type="domain" description="SGNH hydrolase-type esterase" evidence="2">
    <location>
        <begin position="60"/>
        <end position="284"/>
    </location>
</feature>
<evidence type="ECO:0000256" key="1">
    <source>
        <dbReference type="SAM" id="MobiDB-lite"/>
    </source>
</evidence>
<gene>
    <name evidence="3" type="ORF">GCM10010468_32280</name>
</gene>
<reference evidence="4" key="1">
    <citation type="journal article" date="2019" name="Int. J. Syst. Evol. Microbiol.">
        <title>The Global Catalogue of Microorganisms (GCM) 10K type strain sequencing project: providing services to taxonomists for standard genome sequencing and annotation.</title>
        <authorList>
            <consortium name="The Broad Institute Genomics Platform"/>
            <consortium name="The Broad Institute Genome Sequencing Center for Infectious Disease"/>
            <person name="Wu L."/>
            <person name="Ma J."/>
        </authorList>
    </citation>
    <scope>NUCLEOTIDE SEQUENCE [LARGE SCALE GENOMIC DNA]</scope>
    <source>
        <strain evidence="4">JCM 9377</strain>
    </source>
</reference>
<feature type="compositionally biased region" description="Low complexity" evidence="1">
    <location>
        <begin position="1"/>
        <end position="44"/>
    </location>
</feature>
<protein>
    <recommendedName>
        <fullName evidence="2">SGNH hydrolase-type esterase domain-containing protein</fullName>
    </recommendedName>
</protein>
<name>A0ABP6QAV0_9ACTN</name>
<evidence type="ECO:0000259" key="2">
    <source>
        <dbReference type="Pfam" id="PF13472"/>
    </source>
</evidence>
<feature type="region of interest" description="Disordered" evidence="1">
    <location>
        <begin position="1"/>
        <end position="80"/>
    </location>
</feature>
<dbReference type="SUPFAM" id="SSF52266">
    <property type="entry name" value="SGNH hydrolase"/>
    <property type="match status" value="1"/>
</dbReference>
<comment type="caution">
    <text evidence="3">The sequence shown here is derived from an EMBL/GenBank/DDBJ whole genome shotgun (WGS) entry which is preliminary data.</text>
</comment>
<dbReference type="Gene3D" id="3.40.50.1110">
    <property type="entry name" value="SGNH hydrolase"/>
    <property type="match status" value="1"/>
</dbReference>
<evidence type="ECO:0000313" key="3">
    <source>
        <dbReference type="EMBL" id="GAA3212749.1"/>
    </source>
</evidence>
<proteinExistence type="predicted"/>
<evidence type="ECO:0000313" key="4">
    <source>
        <dbReference type="Proteomes" id="UP001501237"/>
    </source>
</evidence>
<organism evidence="3 4">
    <name type="scientific">Actinocorallia longicatena</name>
    <dbReference type="NCBI Taxonomy" id="111803"/>
    <lineage>
        <taxon>Bacteria</taxon>
        <taxon>Bacillati</taxon>
        <taxon>Actinomycetota</taxon>
        <taxon>Actinomycetes</taxon>
        <taxon>Streptosporangiales</taxon>
        <taxon>Thermomonosporaceae</taxon>
        <taxon>Actinocorallia</taxon>
    </lineage>
</organism>
<dbReference type="Proteomes" id="UP001501237">
    <property type="component" value="Unassembled WGS sequence"/>
</dbReference>
<sequence length="295" mass="31533">MFLGAAVPAVADPGDPTDTPATEAPASDAPAETPQAPETPEAPATDPPPVPGQPVYYLSMGDSLSTGYQPGMGDTDTGYPDQLYATLKERTPGLQLVKIGCRGETTASFIKGGKCSYPTGSQLNEALRFLNEHPGQIRYVTIDIGGNDVNSCIKNNSPDVMCLIRNVSALAGNLWTIVSKVRRAGGAGPSYSGMTYYDPLLAAWLTGKSGQRQAKISVPLIESVNGLAWTIYGLANFRIADVSRAFETRNFTIQNGRPVNVSRICTWTHMCARRDIHPTTDGYTRIAQTFAATLT</sequence>
<keyword evidence="4" id="KW-1185">Reference proteome</keyword>
<dbReference type="EMBL" id="BAAAUV010000007">
    <property type="protein sequence ID" value="GAA3212749.1"/>
    <property type="molecule type" value="Genomic_DNA"/>
</dbReference>